<dbReference type="InParanoid" id="A0A0C3NZ84"/>
<gene>
    <name evidence="1" type="ORF">M404DRAFT_999374</name>
</gene>
<name>A0A0C3NZ84_PISTI</name>
<sequence>MRGPPYLKVDPRQTDSRRENRSELFLVSIWYCGANDRMDGSLGPDYHIEALAASTFNQHPPYVHLFT</sequence>
<dbReference type="EMBL" id="KN831964">
    <property type="protein sequence ID" value="KIO06155.1"/>
    <property type="molecule type" value="Genomic_DNA"/>
</dbReference>
<dbReference type="HOGENOM" id="CLU_2813429_0_0_1"/>
<dbReference type="Proteomes" id="UP000054217">
    <property type="component" value="Unassembled WGS sequence"/>
</dbReference>
<reference evidence="2" key="2">
    <citation type="submission" date="2015-01" db="EMBL/GenBank/DDBJ databases">
        <title>Evolutionary Origins and Diversification of the Mycorrhizal Mutualists.</title>
        <authorList>
            <consortium name="DOE Joint Genome Institute"/>
            <consortium name="Mycorrhizal Genomics Consortium"/>
            <person name="Kohler A."/>
            <person name="Kuo A."/>
            <person name="Nagy L.G."/>
            <person name="Floudas D."/>
            <person name="Copeland A."/>
            <person name="Barry K.W."/>
            <person name="Cichocki N."/>
            <person name="Veneault-Fourrey C."/>
            <person name="LaButti K."/>
            <person name="Lindquist E.A."/>
            <person name="Lipzen A."/>
            <person name="Lundell T."/>
            <person name="Morin E."/>
            <person name="Murat C."/>
            <person name="Riley R."/>
            <person name="Ohm R."/>
            <person name="Sun H."/>
            <person name="Tunlid A."/>
            <person name="Henrissat B."/>
            <person name="Grigoriev I.V."/>
            <person name="Hibbett D.S."/>
            <person name="Martin F."/>
        </authorList>
    </citation>
    <scope>NUCLEOTIDE SEQUENCE [LARGE SCALE GENOMIC DNA]</scope>
    <source>
        <strain evidence="2">Marx 270</strain>
    </source>
</reference>
<evidence type="ECO:0000313" key="2">
    <source>
        <dbReference type="Proteomes" id="UP000054217"/>
    </source>
</evidence>
<keyword evidence="2" id="KW-1185">Reference proteome</keyword>
<accession>A0A0C3NZ84</accession>
<protein>
    <submittedName>
        <fullName evidence="1">Uncharacterized protein</fullName>
    </submittedName>
</protein>
<proteinExistence type="predicted"/>
<evidence type="ECO:0000313" key="1">
    <source>
        <dbReference type="EMBL" id="KIO06155.1"/>
    </source>
</evidence>
<organism evidence="1 2">
    <name type="scientific">Pisolithus tinctorius Marx 270</name>
    <dbReference type="NCBI Taxonomy" id="870435"/>
    <lineage>
        <taxon>Eukaryota</taxon>
        <taxon>Fungi</taxon>
        <taxon>Dikarya</taxon>
        <taxon>Basidiomycota</taxon>
        <taxon>Agaricomycotina</taxon>
        <taxon>Agaricomycetes</taxon>
        <taxon>Agaricomycetidae</taxon>
        <taxon>Boletales</taxon>
        <taxon>Sclerodermatineae</taxon>
        <taxon>Pisolithaceae</taxon>
        <taxon>Pisolithus</taxon>
    </lineage>
</organism>
<reference evidence="1 2" key="1">
    <citation type="submission" date="2014-04" db="EMBL/GenBank/DDBJ databases">
        <authorList>
            <consortium name="DOE Joint Genome Institute"/>
            <person name="Kuo A."/>
            <person name="Kohler A."/>
            <person name="Costa M.D."/>
            <person name="Nagy L.G."/>
            <person name="Floudas D."/>
            <person name="Copeland A."/>
            <person name="Barry K.W."/>
            <person name="Cichocki N."/>
            <person name="Veneault-Fourrey C."/>
            <person name="LaButti K."/>
            <person name="Lindquist E.A."/>
            <person name="Lipzen A."/>
            <person name="Lundell T."/>
            <person name="Morin E."/>
            <person name="Murat C."/>
            <person name="Sun H."/>
            <person name="Tunlid A."/>
            <person name="Henrissat B."/>
            <person name="Grigoriev I.V."/>
            <person name="Hibbett D.S."/>
            <person name="Martin F."/>
            <person name="Nordberg H.P."/>
            <person name="Cantor M.N."/>
            <person name="Hua S.X."/>
        </authorList>
    </citation>
    <scope>NUCLEOTIDE SEQUENCE [LARGE SCALE GENOMIC DNA]</scope>
    <source>
        <strain evidence="1 2">Marx 270</strain>
    </source>
</reference>
<dbReference type="AlphaFoldDB" id="A0A0C3NZ84"/>